<evidence type="ECO:0000313" key="2">
    <source>
        <dbReference type="EMBL" id="KIY70354.1"/>
    </source>
</evidence>
<keyword evidence="3" id="KW-1185">Reference proteome</keyword>
<dbReference type="AlphaFoldDB" id="A0A0D7BJR5"/>
<sequence>MSSILSFTPEGITQHQYDGHSLPLLIEDSKRILNRTEFPFRTLNAPVDFKSLLEAMLDYAPSPEGQRWVALNIHAAHFDQTGQTSVLNYGIAVLENLLLPIQARANAAMKEGRPESTASSGHTPAREDTGLALEAARRKEQADFREKLMARERFRCIITRRISDPYPLGRSEADQYGRLEAAHILPASLNYNVSTESATTWDMFKHWTGIRPQDCAGELITRPANGLLLSEREHGALSSFKLWFEPVTSANAPIPNTYKVCLRNFDPSALPVPQQVTFRDDQLFQNQLIPPPAPDLLKIHAAFAKVLHACGALELYEQWEDESGTSGKVFDQNSLGLLNARLRAIQVA</sequence>
<evidence type="ECO:0000313" key="3">
    <source>
        <dbReference type="Proteomes" id="UP000054007"/>
    </source>
</evidence>
<dbReference type="Proteomes" id="UP000054007">
    <property type="component" value="Unassembled WGS sequence"/>
</dbReference>
<dbReference type="STRING" id="1314674.A0A0D7BJR5"/>
<dbReference type="EMBL" id="KN880469">
    <property type="protein sequence ID" value="KIY70354.1"/>
    <property type="molecule type" value="Genomic_DNA"/>
</dbReference>
<gene>
    <name evidence="2" type="ORF">CYLTODRAFT_442037</name>
</gene>
<evidence type="ECO:0000259" key="1">
    <source>
        <dbReference type="Pfam" id="PF13391"/>
    </source>
</evidence>
<proteinExistence type="predicted"/>
<dbReference type="OrthoDB" id="3163863at2759"/>
<feature type="domain" description="HNH nuclease" evidence="1">
    <location>
        <begin position="156"/>
        <end position="244"/>
    </location>
</feature>
<organism evidence="2 3">
    <name type="scientific">Cylindrobasidium torrendii FP15055 ss-10</name>
    <dbReference type="NCBI Taxonomy" id="1314674"/>
    <lineage>
        <taxon>Eukaryota</taxon>
        <taxon>Fungi</taxon>
        <taxon>Dikarya</taxon>
        <taxon>Basidiomycota</taxon>
        <taxon>Agaricomycotina</taxon>
        <taxon>Agaricomycetes</taxon>
        <taxon>Agaricomycetidae</taxon>
        <taxon>Agaricales</taxon>
        <taxon>Marasmiineae</taxon>
        <taxon>Physalacriaceae</taxon>
        <taxon>Cylindrobasidium</taxon>
    </lineage>
</organism>
<name>A0A0D7BJR5_9AGAR</name>
<reference evidence="2 3" key="1">
    <citation type="journal article" date="2015" name="Fungal Genet. Biol.">
        <title>Evolution of novel wood decay mechanisms in Agaricales revealed by the genome sequences of Fistulina hepatica and Cylindrobasidium torrendii.</title>
        <authorList>
            <person name="Floudas D."/>
            <person name="Held B.W."/>
            <person name="Riley R."/>
            <person name="Nagy L.G."/>
            <person name="Koehler G."/>
            <person name="Ransdell A.S."/>
            <person name="Younus H."/>
            <person name="Chow J."/>
            <person name="Chiniquy J."/>
            <person name="Lipzen A."/>
            <person name="Tritt A."/>
            <person name="Sun H."/>
            <person name="Haridas S."/>
            <person name="LaButti K."/>
            <person name="Ohm R.A."/>
            <person name="Kues U."/>
            <person name="Blanchette R.A."/>
            <person name="Grigoriev I.V."/>
            <person name="Minto R.E."/>
            <person name="Hibbett D.S."/>
        </authorList>
    </citation>
    <scope>NUCLEOTIDE SEQUENCE [LARGE SCALE GENOMIC DNA]</scope>
    <source>
        <strain evidence="2 3">FP15055 ss-10</strain>
    </source>
</reference>
<accession>A0A0D7BJR5</accession>
<dbReference type="InterPro" id="IPR003615">
    <property type="entry name" value="HNH_nuc"/>
</dbReference>
<dbReference type="Pfam" id="PF13391">
    <property type="entry name" value="HNH_2"/>
    <property type="match status" value="1"/>
</dbReference>
<protein>
    <recommendedName>
        <fullName evidence="1">HNH nuclease domain-containing protein</fullName>
    </recommendedName>
</protein>